<reference evidence="2 3" key="1">
    <citation type="journal article" date="2014" name="Arch. Virol.">
        <title>Complete genome sequence of enterobacteria phage 4MG, a new member of the subgroup "PVP-SE1-like phage" of the "rV5-like viruses".</title>
        <authorList>
            <person name="Kim M."/>
            <person name="Heu S."/>
            <person name="Ryu S."/>
        </authorList>
    </citation>
    <scope>NUCLEOTIDE SEQUENCE [LARGE SCALE GENOMIC DNA]</scope>
</reference>
<feature type="transmembrane region" description="Helical" evidence="1">
    <location>
        <begin position="42"/>
        <end position="62"/>
    </location>
</feature>
<dbReference type="KEGG" id="vg:17776414"/>
<dbReference type="OrthoDB" id="26577at10239"/>
<keyword evidence="3" id="KW-1185">Reference proteome</keyword>
<keyword evidence="1" id="KW-0812">Transmembrane</keyword>
<keyword evidence="1" id="KW-0472">Membrane</keyword>
<gene>
    <name evidence="2" type="ORF">4MG_164</name>
</gene>
<evidence type="ECO:0000313" key="3">
    <source>
        <dbReference type="Proteomes" id="UP000018620"/>
    </source>
</evidence>
<sequence>MFEAIVGIIGVAYAVIAVVYSVKMENDKVLKQVYKAKSDHDWSEICFAVGFAWPLATLLHYVMRRRNASA</sequence>
<name>V5KSX5_9CAUD</name>
<protein>
    <submittedName>
        <fullName evidence="2">Hyphothetical protein</fullName>
    </submittedName>
</protein>
<organism evidence="2 3">
    <name type="scientific">Escherichia phage 4MG</name>
    <dbReference type="NCBI Taxonomy" id="1391428"/>
    <lineage>
        <taxon>Viruses</taxon>
        <taxon>Duplodnaviria</taxon>
        <taxon>Heunggongvirae</taxon>
        <taxon>Uroviricota</taxon>
        <taxon>Caudoviricetes</taxon>
        <taxon>Vequintavirinae</taxon>
        <taxon>Seunavirus</taxon>
        <taxon>Seunavirus 4MG</taxon>
    </lineage>
</organism>
<dbReference type="RefSeq" id="YP_008857380.1">
    <property type="nucleotide sequence ID" value="NC_022968.1"/>
</dbReference>
<feature type="transmembrane region" description="Helical" evidence="1">
    <location>
        <begin position="5"/>
        <end position="22"/>
    </location>
</feature>
<evidence type="ECO:0000313" key="2">
    <source>
        <dbReference type="EMBL" id="AGZ17638.1"/>
    </source>
</evidence>
<dbReference type="Proteomes" id="UP000018620">
    <property type="component" value="Segment"/>
</dbReference>
<dbReference type="EMBL" id="KF550303">
    <property type="protein sequence ID" value="AGZ17638.1"/>
    <property type="molecule type" value="Genomic_DNA"/>
</dbReference>
<evidence type="ECO:0000256" key="1">
    <source>
        <dbReference type="SAM" id="Phobius"/>
    </source>
</evidence>
<proteinExistence type="predicted"/>
<keyword evidence="1" id="KW-1133">Transmembrane helix</keyword>
<accession>V5KSX5</accession>